<keyword evidence="1" id="KW-0442">Lipid degradation</keyword>
<dbReference type="InterPro" id="IPR001711">
    <property type="entry name" value="PLipase_C_Pinositol-sp_Y"/>
</dbReference>
<evidence type="ECO:0000313" key="5">
    <source>
        <dbReference type="Proteomes" id="UP001161017"/>
    </source>
</evidence>
<reference evidence="4" key="1">
    <citation type="journal article" date="2023" name="Genome Biol. Evol.">
        <title>First Whole Genome Sequence and Flow Cytometry Genome Size Data for the Lichen-Forming Fungus Ramalina farinacea (Ascomycota).</title>
        <authorList>
            <person name="Llewellyn T."/>
            <person name="Mian S."/>
            <person name="Hill R."/>
            <person name="Leitch I.J."/>
            <person name="Gaya E."/>
        </authorList>
    </citation>
    <scope>NUCLEOTIDE SEQUENCE</scope>
    <source>
        <strain evidence="4">LIQ254RAFAR</strain>
    </source>
</reference>
<dbReference type="PROSITE" id="PS50008">
    <property type="entry name" value="PIPLC_Y_DOMAIN"/>
    <property type="match status" value="1"/>
</dbReference>
<dbReference type="InterPro" id="IPR035892">
    <property type="entry name" value="C2_domain_sf"/>
</dbReference>
<comment type="catalytic activity">
    <reaction evidence="1">
        <text>a 1,2-diacyl-sn-glycero-3-phospho-(1D-myo-inositol-4,5-bisphosphate) + H2O = 1D-myo-inositol 1,4,5-trisphosphate + a 1,2-diacyl-sn-glycerol + H(+)</text>
        <dbReference type="Rhea" id="RHEA:33179"/>
        <dbReference type="ChEBI" id="CHEBI:15377"/>
        <dbReference type="ChEBI" id="CHEBI:15378"/>
        <dbReference type="ChEBI" id="CHEBI:17815"/>
        <dbReference type="ChEBI" id="CHEBI:58456"/>
        <dbReference type="ChEBI" id="CHEBI:203600"/>
        <dbReference type="EC" id="3.1.4.11"/>
    </reaction>
</comment>
<dbReference type="EMBL" id="JAPUFD010000014">
    <property type="protein sequence ID" value="MDI1491408.1"/>
    <property type="molecule type" value="Genomic_DNA"/>
</dbReference>
<dbReference type="GO" id="GO:0016042">
    <property type="term" value="P:lipid catabolic process"/>
    <property type="evidence" value="ECO:0007669"/>
    <property type="project" value="UniProtKB-KW"/>
</dbReference>
<dbReference type="PANTHER" id="PTHR10336">
    <property type="entry name" value="PHOSPHOINOSITIDE-SPECIFIC PHOSPHOLIPASE C FAMILY PROTEIN"/>
    <property type="match status" value="1"/>
</dbReference>
<dbReference type="GO" id="GO:0048015">
    <property type="term" value="P:phosphatidylinositol-mediated signaling"/>
    <property type="evidence" value="ECO:0007669"/>
    <property type="project" value="TreeGrafter"/>
</dbReference>
<keyword evidence="1" id="KW-0443">Lipid metabolism</keyword>
<dbReference type="PRINTS" id="PR00390">
    <property type="entry name" value="PHPHLIPASEC"/>
</dbReference>
<dbReference type="PANTHER" id="PTHR10336:SF82">
    <property type="entry name" value="PHOSPHOINOSITIDE PHOSPHOLIPASE C"/>
    <property type="match status" value="1"/>
</dbReference>
<dbReference type="GO" id="GO:0051209">
    <property type="term" value="P:release of sequestered calcium ion into cytosol"/>
    <property type="evidence" value="ECO:0007669"/>
    <property type="project" value="TreeGrafter"/>
</dbReference>
<feature type="compositionally biased region" description="Basic and acidic residues" evidence="2">
    <location>
        <begin position="289"/>
        <end position="303"/>
    </location>
</feature>
<dbReference type="InterPro" id="IPR017946">
    <property type="entry name" value="PLC-like_Pdiesterase_TIM-brl"/>
</dbReference>
<dbReference type="Pfam" id="PF00387">
    <property type="entry name" value="PI-PLC-Y"/>
    <property type="match status" value="1"/>
</dbReference>
<protein>
    <recommendedName>
        <fullName evidence="1">Phosphoinositide phospholipase C</fullName>
        <ecNumber evidence="1">3.1.4.11</ecNumber>
    </recommendedName>
</protein>
<dbReference type="EC" id="3.1.4.11" evidence="1"/>
<feature type="region of interest" description="Disordered" evidence="2">
    <location>
        <begin position="289"/>
        <end position="322"/>
    </location>
</feature>
<accession>A0AA43QV15</accession>
<feature type="region of interest" description="Disordered" evidence="2">
    <location>
        <begin position="222"/>
        <end position="244"/>
    </location>
</feature>
<dbReference type="SUPFAM" id="SSF51695">
    <property type="entry name" value="PLC-like phosphodiesterases"/>
    <property type="match status" value="1"/>
</dbReference>
<organism evidence="4 5">
    <name type="scientific">Ramalina farinacea</name>
    <dbReference type="NCBI Taxonomy" id="258253"/>
    <lineage>
        <taxon>Eukaryota</taxon>
        <taxon>Fungi</taxon>
        <taxon>Dikarya</taxon>
        <taxon>Ascomycota</taxon>
        <taxon>Pezizomycotina</taxon>
        <taxon>Lecanoromycetes</taxon>
        <taxon>OSLEUM clade</taxon>
        <taxon>Lecanoromycetidae</taxon>
        <taxon>Lecanorales</taxon>
        <taxon>Lecanorineae</taxon>
        <taxon>Ramalinaceae</taxon>
        <taxon>Ramalina</taxon>
    </lineage>
</organism>
<evidence type="ECO:0000259" key="3">
    <source>
        <dbReference type="PROSITE" id="PS50008"/>
    </source>
</evidence>
<dbReference type="Gene3D" id="2.60.40.150">
    <property type="entry name" value="C2 domain"/>
    <property type="match status" value="1"/>
</dbReference>
<feature type="domain" description="PI-PLC Y-box" evidence="3">
    <location>
        <begin position="101"/>
        <end position="211"/>
    </location>
</feature>
<feature type="compositionally biased region" description="Low complexity" evidence="2">
    <location>
        <begin position="68"/>
        <end position="84"/>
    </location>
</feature>
<evidence type="ECO:0000256" key="2">
    <source>
        <dbReference type="SAM" id="MobiDB-lite"/>
    </source>
</evidence>
<dbReference type="PROSITE" id="PS50007">
    <property type="entry name" value="PIPLC_X_DOMAIN"/>
    <property type="match status" value="1"/>
</dbReference>
<evidence type="ECO:0000313" key="4">
    <source>
        <dbReference type="EMBL" id="MDI1491408.1"/>
    </source>
</evidence>
<sequence length="402" mass="44556">MVQIINSTFKNHLVSLPTTDHFSLPSPDFLRKKILIKVKYVDPKKAVAKAEKPEASLKVPHLSRKTSASSVASSALSSSDNDTSNTKKEKKKKQPSIIPALSALGIYTRSYHFSSLSSPDALVPTHVFSLSEKKLMEVHQSSGPTLFSHNKNFLMRAFPSGLRVRSDNLDPSVFWRKGVQIVALNWQRWDEGMMLNEAMFNGSAGWVLKPEGYLGDLVPRGSRQASGPKAGEIKGIGQESQADATHRRTLSLSVTVLAAQDLPLPPELRHAHSFHPYLKIELHVEKPSERDGATIDKDGKSKDNDDEDNKYKHTLKPGGKGHTEMDFAAARIEFKEVPGVVEELSFLRFKVQNDEFGKDAMAAWSCIRLDRLRQGYRLIRLLDAEGKPGTGALLVGINKVLT</sequence>
<dbReference type="Proteomes" id="UP001161017">
    <property type="component" value="Unassembled WGS sequence"/>
</dbReference>
<evidence type="ECO:0000256" key="1">
    <source>
        <dbReference type="RuleBase" id="RU361133"/>
    </source>
</evidence>
<keyword evidence="5" id="KW-1185">Reference proteome</keyword>
<dbReference type="InterPro" id="IPR001192">
    <property type="entry name" value="PI-PLC_fam"/>
</dbReference>
<dbReference type="AlphaFoldDB" id="A0AA43QV15"/>
<dbReference type="Gene3D" id="3.20.20.190">
    <property type="entry name" value="Phosphatidylinositol (PI) phosphodiesterase"/>
    <property type="match status" value="1"/>
</dbReference>
<proteinExistence type="predicted"/>
<dbReference type="SMART" id="SM00149">
    <property type="entry name" value="PLCYc"/>
    <property type="match status" value="1"/>
</dbReference>
<dbReference type="GO" id="GO:0004435">
    <property type="term" value="F:phosphatidylinositol-4,5-bisphosphate phospholipase C activity"/>
    <property type="evidence" value="ECO:0007669"/>
    <property type="project" value="UniProtKB-EC"/>
</dbReference>
<name>A0AA43QV15_9LECA</name>
<feature type="region of interest" description="Disordered" evidence="2">
    <location>
        <begin position="68"/>
        <end position="94"/>
    </location>
</feature>
<dbReference type="CDD" id="cd00275">
    <property type="entry name" value="C2_PLC_like"/>
    <property type="match status" value="1"/>
</dbReference>
<keyword evidence="1" id="KW-0378">Hydrolase</keyword>
<comment type="caution">
    <text evidence="4">The sequence shown here is derived from an EMBL/GenBank/DDBJ whole genome shotgun (WGS) entry which is preliminary data.</text>
</comment>
<gene>
    <name evidence="4" type="ORF">OHK93_002617</name>
</gene>